<feature type="region of interest" description="Disordered" evidence="5">
    <location>
        <begin position="505"/>
        <end position="545"/>
    </location>
</feature>
<dbReference type="SUPFAM" id="SSF48371">
    <property type="entry name" value="ARM repeat"/>
    <property type="match status" value="1"/>
</dbReference>
<organism evidence="8 9">
    <name type="scientific">Salix dunnii</name>
    <dbReference type="NCBI Taxonomy" id="1413687"/>
    <lineage>
        <taxon>Eukaryota</taxon>
        <taxon>Viridiplantae</taxon>
        <taxon>Streptophyta</taxon>
        <taxon>Embryophyta</taxon>
        <taxon>Tracheophyta</taxon>
        <taxon>Spermatophyta</taxon>
        <taxon>Magnoliopsida</taxon>
        <taxon>eudicotyledons</taxon>
        <taxon>Gunneridae</taxon>
        <taxon>Pentapetalae</taxon>
        <taxon>rosids</taxon>
        <taxon>fabids</taxon>
        <taxon>Malpighiales</taxon>
        <taxon>Salicaceae</taxon>
        <taxon>Saliceae</taxon>
        <taxon>Salix</taxon>
    </lineage>
</organism>
<sequence length="715" mass="80309">MAAKKQESNNKSKKRKQNTDAKANTDSSFSKRPKLAASKSENKQVKKPFKPFKKQNFSKFKTQPGEEKNTPLSKRERRIHAKELTEARKKRRKQHYTLEQELARLWEKMRQRNIAKEERSKIIAEAILKMKGKIPEIASSHVSSRVLQTCVKYCTQAERDTVFDELKPHYLTFATNKYAIHLVMKMLDNASKKQLAEFISSLRGHAASLLRHTVGSVVIEHAYQLGNANQKQELLMELYSTELQLFKDLSSMKESRLSDVILKLNLQKGSVLRHMASVIQPILEKGIVDHSIIHRVLIEYLSIAGKTSAAEIIQQLSGPLLVRMIHTRDGSRIGILCVKHGSAKERKKIVKGLKGTVGKTAHFQYGSLILHHRISSRSTYIAEYSVVVNGLFALLLLLFICGYVYALDYISVLACIVSTIDDTKLVTKAVIRELQSILKELVLDKVSLFLHFGSHLVTYIMNGRRPLLQLLNPNCTRYFSPDEMASLSLSISSLNAMGELEINSETKSLKDEESSDKDNNGREVTMDKPDESTSPETVQLIEGGKKDPSIRRQELLVGSGLAENLIDICIENAEELLRSNFGKEVLYEVATGGSGGILRETLGDKLNTLHEAIASLAAKSKFEESGKDHVLENFHSSRTIRKLVLESPMFATTLWKKALKGKCEQWTQGHSVKVICAFLESLDAKVSKLAKEELQPLIDSGILKLPEKKQPANEG</sequence>
<evidence type="ECO:0000256" key="2">
    <source>
        <dbReference type="ARBA" id="ARBA00022845"/>
    </source>
</evidence>
<evidence type="ECO:0000256" key="3">
    <source>
        <dbReference type="ARBA" id="ARBA00022884"/>
    </source>
</evidence>
<dbReference type="PROSITE" id="PS50302">
    <property type="entry name" value="PUM"/>
    <property type="match status" value="3"/>
</dbReference>
<comment type="caution">
    <text evidence="8">The sequence shown here is derived from an EMBL/GenBank/DDBJ whole genome shotgun (WGS) entry which is preliminary data.</text>
</comment>
<dbReference type="InterPro" id="IPR012959">
    <property type="entry name" value="CPL_dom"/>
</dbReference>
<dbReference type="PROSITE" id="PS50303">
    <property type="entry name" value="PUM_HD"/>
    <property type="match status" value="1"/>
</dbReference>
<feature type="compositionally biased region" description="Polar residues" evidence="5">
    <location>
        <begin position="20"/>
        <end position="30"/>
    </location>
</feature>
<keyword evidence="6" id="KW-1133">Transmembrane helix</keyword>
<dbReference type="InterPro" id="IPR040059">
    <property type="entry name" value="PUM3"/>
</dbReference>
<feature type="repeat" description="Pumilio" evidence="4">
    <location>
        <begin position="201"/>
        <end position="237"/>
    </location>
</feature>
<proteinExistence type="predicted"/>
<dbReference type="Proteomes" id="UP000657918">
    <property type="component" value="Unassembled WGS sequence"/>
</dbReference>
<dbReference type="Gene3D" id="1.25.10.10">
    <property type="entry name" value="Leucine-rich Repeat Variant"/>
    <property type="match status" value="1"/>
</dbReference>
<dbReference type="InterPro" id="IPR001313">
    <property type="entry name" value="Pumilio_RNA-bd_rpt"/>
</dbReference>
<evidence type="ECO:0000256" key="4">
    <source>
        <dbReference type="PROSITE-ProRule" id="PRU00317"/>
    </source>
</evidence>
<feature type="transmembrane region" description="Helical" evidence="6">
    <location>
        <begin position="381"/>
        <end position="406"/>
    </location>
</feature>
<keyword evidence="6" id="KW-0812">Transmembrane</keyword>
<dbReference type="OrthoDB" id="497380at2759"/>
<dbReference type="GO" id="GO:0006417">
    <property type="term" value="P:regulation of translation"/>
    <property type="evidence" value="ECO:0007669"/>
    <property type="project" value="UniProtKB-KW"/>
</dbReference>
<evidence type="ECO:0000256" key="1">
    <source>
        <dbReference type="ARBA" id="ARBA00022737"/>
    </source>
</evidence>
<dbReference type="SMART" id="SM00025">
    <property type="entry name" value="Pumilio"/>
    <property type="match status" value="4"/>
</dbReference>
<evidence type="ECO:0000313" key="8">
    <source>
        <dbReference type="EMBL" id="KAF9673249.1"/>
    </source>
</evidence>
<feature type="repeat" description="Pumilio" evidence="4">
    <location>
        <begin position="129"/>
        <end position="164"/>
    </location>
</feature>
<dbReference type="GO" id="GO:0005730">
    <property type="term" value="C:nucleolus"/>
    <property type="evidence" value="ECO:0007669"/>
    <property type="project" value="TreeGrafter"/>
</dbReference>
<dbReference type="PANTHER" id="PTHR13389">
    <property type="entry name" value="PUMILIO HOMOLOG 3"/>
    <property type="match status" value="1"/>
</dbReference>
<feature type="region of interest" description="Disordered" evidence="5">
    <location>
        <begin position="1"/>
        <end position="80"/>
    </location>
</feature>
<protein>
    <recommendedName>
        <fullName evidence="7">PUM-HD domain-containing protein</fullName>
    </recommendedName>
</protein>
<feature type="compositionally biased region" description="Basic and acidic residues" evidence="5">
    <location>
        <begin position="507"/>
        <end position="531"/>
    </location>
</feature>
<feature type="domain" description="PUM-HD" evidence="7">
    <location>
        <begin position="101"/>
        <end position="464"/>
    </location>
</feature>
<dbReference type="GO" id="GO:0003729">
    <property type="term" value="F:mRNA binding"/>
    <property type="evidence" value="ECO:0007669"/>
    <property type="project" value="TreeGrafter"/>
</dbReference>
<dbReference type="FunFam" id="1.25.10.10:FF:000818">
    <property type="entry name" value="Pumilio homolog 24"/>
    <property type="match status" value="1"/>
</dbReference>
<evidence type="ECO:0000256" key="6">
    <source>
        <dbReference type="SAM" id="Phobius"/>
    </source>
</evidence>
<dbReference type="InterPro" id="IPR033133">
    <property type="entry name" value="PUM-HD"/>
</dbReference>
<name>A0A835MQZ2_9ROSI</name>
<gene>
    <name evidence="8" type="ORF">SADUNF_Sadunf10G0004700</name>
</gene>
<feature type="compositionally biased region" description="Basic and acidic residues" evidence="5">
    <location>
        <begin position="1"/>
        <end position="10"/>
    </location>
</feature>
<evidence type="ECO:0000256" key="5">
    <source>
        <dbReference type="SAM" id="MobiDB-lite"/>
    </source>
</evidence>
<accession>A0A835MQZ2</accession>
<dbReference type="EMBL" id="JADGMS010000010">
    <property type="protein sequence ID" value="KAF9673249.1"/>
    <property type="molecule type" value="Genomic_DNA"/>
</dbReference>
<feature type="repeat" description="Pumilio" evidence="4">
    <location>
        <begin position="165"/>
        <end position="200"/>
    </location>
</feature>
<evidence type="ECO:0000313" key="9">
    <source>
        <dbReference type="Proteomes" id="UP000657918"/>
    </source>
</evidence>
<dbReference type="Pfam" id="PF00806">
    <property type="entry name" value="PUF"/>
    <property type="match status" value="2"/>
</dbReference>
<dbReference type="PANTHER" id="PTHR13389:SF0">
    <property type="entry name" value="PUMILIO HOMOLOG 3"/>
    <property type="match status" value="1"/>
</dbReference>
<dbReference type="InterPro" id="IPR011989">
    <property type="entry name" value="ARM-like"/>
</dbReference>
<keyword evidence="9" id="KW-1185">Reference proteome</keyword>
<keyword evidence="6" id="KW-0472">Membrane</keyword>
<keyword evidence="3" id="KW-0694">RNA-binding</keyword>
<reference evidence="8 9" key="1">
    <citation type="submission" date="2020-10" db="EMBL/GenBank/DDBJ databases">
        <title>Plant Genome Project.</title>
        <authorList>
            <person name="Zhang R.-G."/>
        </authorList>
    </citation>
    <scope>NUCLEOTIDE SEQUENCE [LARGE SCALE GENOMIC DNA]</scope>
    <source>
        <strain evidence="8">FAFU-HL-1</strain>
        <tissue evidence="8">Leaf</tissue>
    </source>
</reference>
<keyword evidence="1" id="KW-0677">Repeat</keyword>
<keyword evidence="2" id="KW-0810">Translation regulation</keyword>
<evidence type="ECO:0000259" key="7">
    <source>
        <dbReference type="PROSITE" id="PS50303"/>
    </source>
</evidence>
<dbReference type="Pfam" id="PF08144">
    <property type="entry name" value="CPL"/>
    <property type="match status" value="1"/>
</dbReference>
<dbReference type="AlphaFoldDB" id="A0A835MQZ2"/>
<dbReference type="InterPro" id="IPR016024">
    <property type="entry name" value="ARM-type_fold"/>
</dbReference>